<dbReference type="EMBL" id="AUXX01000034">
    <property type="protein sequence ID" value="KZN63381.1"/>
    <property type="molecule type" value="Genomic_DNA"/>
</dbReference>
<dbReference type="AlphaFoldDB" id="A0A167KW40"/>
<comment type="caution">
    <text evidence="1">The sequence shown here is derived from an EMBL/GenBank/DDBJ whole genome shotgun (WGS) entry which is preliminary data.</text>
</comment>
<name>A0A167KW40_9GAMM</name>
<proteinExistence type="predicted"/>
<organism evidence="1 2">
    <name type="scientific">Pseudoalteromonas luteoviolacea S4060-1</name>
    <dbReference type="NCBI Taxonomy" id="1365257"/>
    <lineage>
        <taxon>Bacteria</taxon>
        <taxon>Pseudomonadati</taxon>
        <taxon>Pseudomonadota</taxon>
        <taxon>Gammaproteobacteria</taxon>
        <taxon>Alteromonadales</taxon>
        <taxon>Pseudoalteromonadaceae</taxon>
        <taxon>Pseudoalteromonas</taxon>
    </lineage>
</organism>
<dbReference type="Pfam" id="PF11444">
    <property type="entry name" value="DUF2895"/>
    <property type="match status" value="1"/>
</dbReference>
<sequence length="202" mass="23257">MINSKALSASNASTQAVRALTIVVFVLLALLINAHSTIVNMPREYTFWTPPDLTKGGFAKINEPDEIHLLNFSMFVHRYLYTWHKDGREEFPDMIDNLRHYLSSEYYQLLKSRAVNLGNAFKNRQRALHLDLSNINLYKVNRLGNGKWHVTVGIRVVDSVARNTIKDEYIQYFYVVESVHLPRSENPFGLKITGEFAPSTRI</sequence>
<reference evidence="1 2" key="1">
    <citation type="submission" date="2013-07" db="EMBL/GenBank/DDBJ databases">
        <title>Comparative Genomic and Metabolomic Analysis of Twelve Strains of Pseudoalteromonas luteoviolacea.</title>
        <authorList>
            <person name="Vynne N.G."/>
            <person name="Mansson M."/>
            <person name="Gram L."/>
        </authorList>
    </citation>
    <scope>NUCLEOTIDE SEQUENCE [LARGE SCALE GENOMIC DNA]</scope>
    <source>
        <strain evidence="1 2">S4060-1</strain>
    </source>
</reference>
<dbReference type="Proteomes" id="UP000076661">
    <property type="component" value="Unassembled WGS sequence"/>
</dbReference>
<protein>
    <recommendedName>
        <fullName evidence="3">Integrating conjugative element protein</fullName>
    </recommendedName>
</protein>
<evidence type="ECO:0000313" key="2">
    <source>
        <dbReference type="Proteomes" id="UP000076661"/>
    </source>
</evidence>
<evidence type="ECO:0008006" key="3">
    <source>
        <dbReference type="Google" id="ProtNLM"/>
    </source>
</evidence>
<gene>
    <name evidence="1" type="ORF">N478_03770</name>
</gene>
<dbReference type="RefSeq" id="WP_063382164.1">
    <property type="nucleotide sequence ID" value="NZ_AUXX01000034.1"/>
</dbReference>
<dbReference type="InterPro" id="IPR021548">
    <property type="entry name" value="DUF2895"/>
</dbReference>
<evidence type="ECO:0000313" key="1">
    <source>
        <dbReference type="EMBL" id="KZN63381.1"/>
    </source>
</evidence>
<accession>A0A167KW40</accession>
<dbReference type="PATRIC" id="fig|1365257.3.peg.3789"/>